<keyword evidence="2" id="KW-1185">Reference proteome</keyword>
<evidence type="ECO:0000313" key="2">
    <source>
        <dbReference type="Proteomes" id="UP000001219"/>
    </source>
</evidence>
<gene>
    <name evidence="1" type="ordered locus">Gbro_1050</name>
</gene>
<dbReference type="STRING" id="526226.Gbro_1050"/>
<reference evidence="2" key="1">
    <citation type="submission" date="2009-10" db="EMBL/GenBank/DDBJ databases">
        <title>The complete chromosome of Gordonia bronchialis DSM 43247.</title>
        <authorList>
            <consortium name="US DOE Joint Genome Institute (JGI-PGF)"/>
            <person name="Lucas S."/>
            <person name="Copeland A."/>
            <person name="Lapidus A."/>
            <person name="Glavina del Rio T."/>
            <person name="Dalin E."/>
            <person name="Tice H."/>
            <person name="Bruce D."/>
            <person name="Goodwin L."/>
            <person name="Pitluck S."/>
            <person name="Kyrpides N."/>
            <person name="Mavromatis K."/>
            <person name="Ivanova N."/>
            <person name="Ovchinnikova G."/>
            <person name="Saunders E."/>
            <person name="Brettin T."/>
            <person name="Detter J.C."/>
            <person name="Han C."/>
            <person name="Larimer F."/>
            <person name="Land M."/>
            <person name="Hauser L."/>
            <person name="Markowitz V."/>
            <person name="Cheng J.-F."/>
            <person name="Hugenholtz P."/>
            <person name="Woyke T."/>
            <person name="Wu D."/>
            <person name="Jando M."/>
            <person name="Schneider S."/>
            <person name="Goeker M."/>
            <person name="Klenk H.-P."/>
            <person name="Eisen J.A."/>
        </authorList>
    </citation>
    <scope>NUCLEOTIDE SEQUENCE [LARGE SCALE GENOMIC DNA]</scope>
    <source>
        <strain evidence="2">ATCC 25592 / DSM 43247 / BCRC 13721 / JCM 3198 / KCTC 3076 / NBRC 16047 / NCTC 10667</strain>
    </source>
</reference>
<evidence type="ECO:0008006" key="3">
    <source>
        <dbReference type="Google" id="ProtNLM"/>
    </source>
</evidence>
<dbReference type="EMBL" id="CP001802">
    <property type="protein sequence ID" value="ACY20359.1"/>
    <property type="molecule type" value="Genomic_DNA"/>
</dbReference>
<evidence type="ECO:0000313" key="1">
    <source>
        <dbReference type="EMBL" id="ACY20359.1"/>
    </source>
</evidence>
<proteinExistence type="predicted"/>
<protein>
    <recommendedName>
        <fullName evidence="3">Transcriptional regulator, AbiEi antitoxin, Type IV TA system</fullName>
    </recommendedName>
</protein>
<dbReference type="KEGG" id="gbr:Gbro_1050"/>
<dbReference type="AlphaFoldDB" id="D0L4D5"/>
<organism evidence="1 2">
    <name type="scientific">Gordonia bronchialis (strain ATCC 25592 / DSM 43247 / BCRC 13721 / JCM 3198 / KCTC 3076 / NBRC 16047 / NCTC 10667)</name>
    <name type="common">Rhodococcus bronchialis</name>
    <dbReference type="NCBI Taxonomy" id="526226"/>
    <lineage>
        <taxon>Bacteria</taxon>
        <taxon>Bacillati</taxon>
        <taxon>Actinomycetota</taxon>
        <taxon>Actinomycetes</taxon>
        <taxon>Mycobacteriales</taxon>
        <taxon>Gordoniaceae</taxon>
        <taxon>Gordonia</taxon>
    </lineage>
</organism>
<sequence>MQAFPTDTHGLIHRTTLINIGFTDDDIRRAVKAKRIGRIARGVFVYAGERTAEEWHRLKALASRIGQASKVPLTHQSAATVLGLAMLKPNLRRVHTTAGRGHGFRTDRQHCHVAELADDQIILVSGVWVTSIERTAVDVACTVGTFAEALTIFDSALRAGADREVMRAMLSGRRRGIGRARRALYYADGASESPGESWSRAQMIEAGLPMPRLQREFVDEDGNVVARTDFDWHELLVGEFDGKVKYAKLLRPGKGVTEVVVREKAREDTLRSMGIMVVRWIWADLEKGTVVDLVRKWLVHVKLLAA</sequence>
<dbReference type="HOGENOM" id="CLU_052626_4_0_11"/>
<reference evidence="1 2" key="2">
    <citation type="journal article" date="2010" name="Stand. Genomic Sci.">
        <title>Complete genome sequence of Gordonia bronchialis type strain (3410).</title>
        <authorList>
            <person name="Ivanova N."/>
            <person name="Sikorski J."/>
            <person name="Jando M."/>
            <person name="Lapidus A."/>
            <person name="Nolan M."/>
            <person name="Lucas S."/>
            <person name="Del Rio T.G."/>
            <person name="Tice H."/>
            <person name="Copeland A."/>
            <person name="Cheng J.F."/>
            <person name="Chen F."/>
            <person name="Bruce D."/>
            <person name="Goodwin L."/>
            <person name="Pitluck S."/>
            <person name="Mavromatis K."/>
            <person name="Ovchinnikova G."/>
            <person name="Pati A."/>
            <person name="Chen A."/>
            <person name="Palaniappan K."/>
            <person name="Land M."/>
            <person name="Hauser L."/>
            <person name="Chang Y.J."/>
            <person name="Jeffries C.D."/>
            <person name="Chain P."/>
            <person name="Saunders E."/>
            <person name="Han C."/>
            <person name="Detter J.C."/>
            <person name="Brettin T."/>
            <person name="Rohde M."/>
            <person name="Goker M."/>
            <person name="Bristow J."/>
            <person name="Eisen J.A."/>
            <person name="Markowitz V."/>
            <person name="Hugenholtz P."/>
            <person name="Klenk H.P."/>
            <person name="Kyrpides N.C."/>
        </authorList>
    </citation>
    <scope>NUCLEOTIDE SEQUENCE [LARGE SCALE GENOMIC DNA]</scope>
    <source>
        <strain evidence="2">ATCC 25592 / DSM 43247 / BCRC 13721 / JCM 3198 / KCTC 3076 / NBRC 16047 / NCTC 10667</strain>
    </source>
</reference>
<dbReference type="Proteomes" id="UP000001219">
    <property type="component" value="Chromosome"/>
</dbReference>
<accession>D0L4D5</accession>
<dbReference type="RefSeq" id="WP_012832937.1">
    <property type="nucleotide sequence ID" value="NC_013441.1"/>
</dbReference>
<name>D0L4D5_GORB4</name>
<dbReference type="eggNOG" id="COG5340">
    <property type="taxonomic scope" value="Bacteria"/>
</dbReference>
<dbReference type="OrthoDB" id="5517693at2"/>